<dbReference type="InterPro" id="IPR027408">
    <property type="entry name" value="PNPase/RNase_PH_dom_sf"/>
</dbReference>
<gene>
    <name evidence="8" type="primary">RRP42</name>
    <name evidence="8" type="ORF">FIM1_4873</name>
</gene>
<dbReference type="EMBL" id="CP015060">
    <property type="protein sequence ID" value="QGN17666.1"/>
    <property type="molecule type" value="Genomic_DNA"/>
</dbReference>
<dbReference type="Pfam" id="PF01138">
    <property type="entry name" value="RNase_PH"/>
    <property type="match status" value="1"/>
</dbReference>
<protein>
    <recommendedName>
        <fullName evidence="6">Ribosomal RNA-processing protein 42</fullName>
    </recommendedName>
</protein>
<evidence type="ECO:0000256" key="6">
    <source>
        <dbReference type="ARBA" id="ARBA00042523"/>
    </source>
</evidence>
<sequence length="264" mass="29414">MSLSIAEKSFLYDSLALNPPLRPDGRALHQFRPVEVSTDFLPNSNGSSRVILSGGSECIVSVKAKVVDHTVESELLVVEVDIQGHRDDSPLVQSMSSLLSKLLKQTINSDKLMLTKRYSFKLFIDVLVLASKSYPVSMISFAIFSALKNTWLPKLISNDDDLEVEELPTFHDYDMVKLEADAPLLFTFAIVGDNVLVDPTYEESLVSNNGLVVTWYQNEVRSPIRSVGLNDDSTKGFKQAHLEKAFEVIRQYAPDVEKALESSN</sequence>
<name>A0ABX6EZN4_KLUMA</name>
<dbReference type="SUPFAM" id="SSF55666">
    <property type="entry name" value="Ribonuclease PH domain 2-like"/>
    <property type="match status" value="1"/>
</dbReference>
<keyword evidence="9" id="KW-1185">Reference proteome</keyword>
<reference evidence="8 9" key="2">
    <citation type="submission" date="2019-11" db="EMBL/GenBank/DDBJ databases">
        <authorList>
            <person name="Lu H."/>
        </authorList>
    </citation>
    <scope>NUCLEOTIDE SEQUENCE [LARGE SCALE GENOMIC DNA]</scope>
    <source>
        <strain evidence="8 9">FIM1</strain>
    </source>
</reference>
<dbReference type="SUPFAM" id="SSF54211">
    <property type="entry name" value="Ribosomal protein S5 domain 2-like"/>
    <property type="match status" value="1"/>
</dbReference>
<organism evidence="8 9">
    <name type="scientific">Kluyveromyces marxianus</name>
    <name type="common">Yeast</name>
    <name type="synonym">Candida kefyr</name>
    <dbReference type="NCBI Taxonomy" id="4911"/>
    <lineage>
        <taxon>Eukaryota</taxon>
        <taxon>Fungi</taxon>
        <taxon>Dikarya</taxon>
        <taxon>Ascomycota</taxon>
        <taxon>Saccharomycotina</taxon>
        <taxon>Saccharomycetes</taxon>
        <taxon>Saccharomycetales</taxon>
        <taxon>Saccharomycetaceae</taxon>
        <taxon>Kluyveromyces</taxon>
    </lineage>
</organism>
<dbReference type="InterPro" id="IPR036345">
    <property type="entry name" value="ExoRNase_PH_dom2_sf"/>
</dbReference>
<dbReference type="Proteomes" id="UP000422736">
    <property type="component" value="Chromosome 8"/>
</dbReference>
<dbReference type="PANTHER" id="PTHR11097">
    <property type="entry name" value="EXOSOME COMPLEX EXONUCLEASE RIBOSOMAL RNA PROCESSING PROTEIN"/>
    <property type="match status" value="1"/>
</dbReference>
<dbReference type="InterPro" id="IPR020568">
    <property type="entry name" value="Ribosomal_Su5_D2-typ_SF"/>
</dbReference>
<dbReference type="InterPro" id="IPR050590">
    <property type="entry name" value="Exosome_comp_Rrp42_subfam"/>
</dbReference>
<accession>A0ABX6EZN4</accession>
<evidence type="ECO:0000256" key="2">
    <source>
        <dbReference type="ARBA" id="ARBA00004604"/>
    </source>
</evidence>
<evidence type="ECO:0000256" key="3">
    <source>
        <dbReference type="ARBA" id="ARBA00006678"/>
    </source>
</evidence>
<feature type="domain" description="Exoribonuclease phosphorolytic" evidence="7">
    <location>
        <begin position="30"/>
        <end position="152"/>
    </location>
</feature>
<comment type="subcellular location">
    <subcellularLocation>
        <location evidence="1">Cytoplasm</location>
    </subcellularLocation>
    <subcellularLocation>
        <location evidence="2">Nucleus</location>
        <location evidence="2">Nucleolus</location>
    </subcellularLocation>
</comment>
<reference evidence="8 9" key="1">
    <citation type="submission" date="2016-03" db="EMBL/GenBank/DDBJ databases">
        <title>How can Kluyveromyces marxianus grow so fast - potential evolutionary course in Saccharomyces Complex revealed by comparative genomics.</title>
        <authorList>
            <person name="Mo W."/>
            <person name="Lu W."/>
            <person name="Yang X."/>
            <person name="Qi J."/>
            <person name="Lv H."/>
        </authorList>
    </citation>
    <scope>NUCLEOTIDE SEQUENCE [LARGE SCALE GENOMIC DNA]</scope>
    <source>
        <strain evidence="8 9">FIM1</strain>
    </source>
</reference>
<evidence type="ECO:0000256" key="5">
    <source>
        <dbReference type="ARBA" id="ARBA00022835"/>
    </source>
</evidence>
<keyword evidence="4" id="KW-0963">Cytoplasm</keyword>
<evidence type="ECO:0000256" key="1">
    <source>
        <dbReference type="ARBA" id="ARBA00004496"/>
    </source>
</evidence>
<dbReference type="InterPro" id="IPR001247">
    <property type="entry name" value="ExoRNase_PH_dom1"/>
</dbReference>
<evidence type="ECO:0000256" key="4">
    <source>
        <dbReference type="ARBA" id="ARBA00022490"/>
    </source>
</evidence>
<keyword evidence="5" id="KW-0271">Exosome</keyword>
<evidence type="ECO:0000313" key="8">
    <source>
        <dbReference type="EMBL" id="QGN17666.1"/>
    </source>
</evidence>
<dbReference type="Gene3D" id="3.30.230.70">
    <property type="entry name" value="GHMP Kinase, N-terminal domain"/>
    <property type="match status" value="1"/>
</dbReference>
<dbReference type="PANTHER" id="PTHR11097:SF8">
    <property type="entry name" value="EXOSOME COMPLEX COMPONENT RRP42"/>
    <property type="match status" value="1"/>
</dbReference>
<proteinExistence type="inferred from homology"/>
<comment type="similarity">
    <text evidence="3">Belongs to the RNase PH family.</text>
</comment>
<evidence type="ECO:0000313" key="9">
    <source>
        <dbReference type="Proteomes" id="UP000422736"/>
    </source>
</evidence>
<evidence type="ECO:0000259" key="7">
    <source>
        <dbReference type="Pfam" id="PF01138"/>
    </source>
</evidence>